<dbReference type="Proteomes" id="UP000076871">
    <property type="component" value="Unassembled WGS sequence"/>
</dbReference>
<feature type="signal peptide" evidence="1">
    <location>
        <begin position="1"/>
        <end position="27"/>
    </location>
</feature>
<organism evidence="2 3">
    <name type="scientific">Laetiporus sulphureus 93-53</name>
    <dbReference type="NCBI Taxonomy" id="1314785"/>
    <lineage>
        <taxon>Eukaryota</taxon>
        <taxon>Fungi</taxon>
        <taxon>Dikarya</taxon>
        <taxon>Basidiomycota</taxon>
        <taxon>Agaricomycotina</taxon>
        <taxon>Agaricomycetes</taxon>
        <taxon>Polyporales</taxon>
        <taxon>Laetiporus</taxon>
    </lineage>
</organism>
<accession>A0A165GDI2</accession>
<keyword evidence="3" id="KW-1185">Reference proteome</keyword>
<keyword evidence="1" id="KW-0732">Signal</keyword>
<dbReference type="GeneID" id="63819646"/>
<dbReference type="EMBL" id="KV427610">
    <property type="protein sequence ID" value="KZT10197.1"/>
    <property type="molecule type" value="Genomic_DNA"/>
</dbReference>
<proteinExistence type="predicted"/>
<evidence type="ECO:0000313" key="2">
    <source>
        <dbReference type="EMBL" id="KZT10197.1"/>
    </source>
</evidence>
<protein>
    <recommendedName>
        <fullName evidence="4">Secreted protein</fullName>
    </recommendedName>
</protein>
<sequence>MMAVVALFATHQLWSLALVTRQHFARGDCTACVSCPRSLLRDGLLQVTSHRNRPVGDERTLCKSVRIASAIDLRTLLTLGKFSDRPAVPLIGRKFVVKALPKQFARSAISSVYSGGHCMLDTLYILHIPSHFCSSSRSHARRRLARGS</sequence>
<dbReference type="AlphaFoldDB" id="A0A165GDI2"/>
<name>A0A165GDI2_9APHY</name>
<reference evidence="2 3" key="1">
    <citation type="journal article" date="2016" name="Mol. Biol. Evol.">
        <title>Comparative Genomics of Early-Diverging Mushroom-Forming Fungi Provides Insights into the Origins of Lignocellulose Decay Capabilities.</title>
        <authorList>
            <person name="Nagy L.G."/>
            <person name="Riley R."/>
            <person name="Tritt A."/>
            <person name="Adam C."/>
            <person name="Daum C."/>
            <person name="Floudas D."/>
            <person name="Sun H."/>
            <person name="Yadav J.S."/>
            <person name="Pangilinan J."/>
            <person name="Larsson K.H."/>
            <person name="Matsuura K."/>
            <person name="Barry K."/>
            <person name="Labutti K."/>
            <person name="Kuo R."/>
            <person name="Ohm R.A."/>
            <person name="Bhattacharya S.S."/>
            <person name="Shirouzu T."/>
            <person name="Yoshinaga Y."/>
            <person name="Martin F.M."/>
            <person name="Grigoriev I.V."/>
            <person name="Hibbett D.S."/>
        </authorList>
    </citation>
    <scope>NUCLEOTIDE SEQUENCE [LARGE SCALE GENOMIC DNA]</scope>
    <source>
        <strain evidence="2 3">93-53</strain>
    </source>
</reference>
<evidence type="ECO:0000256" key="1">
    <source>
        <dbReference type="SAM" id="SignalP"/>
    </source>
</evidence>
<gene>
    <name evidence="2" type="ORF">LAESUDRAFT_476298</name>
</gene>
<feature type="chain" id="PRO_5007858172" description="Secreted protein" evidence="1">
    <location>
        <begin position="28"/>
        <end position="148"/>
    </location>
</feature>
<evidence type="ECO:0008006" key="4">
    <source>
        <dbReference type="Google" id="ProtNLM"/>
    </source>
</evidence>
<dbReference type="InParanoid" id="A0A165GDI2"/>
<evidence type="ECO:0000313" key="3">
    <source>
        <dbReference type="Proteomes" id="UP000076871"/>
    </source>
</evidence>
<dbReference type="RefSeq" id="XP_040767937.1">
    <property type="nucleotide sequence ID" value="XM_040902615.1"/>
</dbReference>